<evidence type="ECO:0000313" key="1">
    <source>
        <dbReference type="EMBL" id="MBB6003891.1"/>
    </source>
</evidence>
<proteinExistence type="predicted"/>
<gene>
    <name evidence="1" type="ORF">HNP25_002550</name>
</gene>
<protein>
    <submittedName>
        <fullName evidence="1">Uncharacterized protein</fullName>
    </submittedName>
</protein>
<dbReference type="RefSeq" id="WP_184134576.1">
    <property type="nucleotide sequence ID" value="NZ_JACHKT010000017.1"/>
</dbReference>
<dbReference type="AlphaFoldDB" id="A0A841EWQ1"/>
<dbReference type="EMBL" id="JACHKT010000017">
    <property type="protein sequence ID" value="MBB6003891.1"/>
    <property type="molecule type" value="Genomic_DNA"/>
</dbReference>
<keyword evidence="2" id="KW-1185">Reference proteome</keyword>
<comment type="caution">
    <text evidence="1">The sequence shown here is derived from an EMBL/GenBank/DDBJ whole genome shotgun (WGS) entry which is preliminary data.</text>
</comment>
<evidence type="ECO:0000313" key="2">
    <source>
        <dbReference type="Proteomes" id="UP000524404"/>
    </source>
</evidence>
<dbReference type="Proteomes" id="UP000524404">
    <property type="component" value="Unassembled WGS sequence"/>
</dbReference>
<reference evidence="1 2" key="1">
    <citation type="submission" date="2020-08" db="EMBL/GenBank/DDBJ databases">
        <title>Functional genomics of gut bacteria from endangered species of beetles.</title>
        <authorList>
            <person name="Carlos-Shanley C."/>
        </authorList>
    </citation>
    <scope>NUCLEOTIDE SEQUENCE [LARGE SCALE GENOMIC DNA]</scope>
    <source>
        <strain evidence="1 2">S00070</strain>
    </source>
</reference>
<sequence length="111" mass="12742">MKVLEITSELILQNTLRCQAGLSDTLPEWALHKISYFLHQKWLLEHPEFTFTCKKTNETVNVNHPDFDFVISSSGSTVKYFLCVKDESSKSFIHLDLSLDCTPETLFAILC</sequence>
<organism evidence="1 2">
    <name type="scientific">Arcicella rosea</name>
    <dbReference type="NCBI Taxonomy" id="502909"/>
    <lineage>
        <taxon>Bacteria</taxon>
        <taxon>Pseudomonadati</taxon>
        <taxon>Bacteroidota</taxon>
        <taxon>Cytophagia</taxon>
        <taxon>Cytophagales</taxon>
        <taxon>Flectobacillaceae</taxon>
        <taxon>Arcicella</taxon>
    </lineage>
</organism>
<name>A0A841EWQ1_9BACT</name>
<accession>A0A841EWQ1</accession>